<dbReference type="AlphaFoldDB" id="A0ABD0X620"/>
<keyword evidence="2 10" id="KW-0812">Transmembrane</keyword>
<evidence type="ECO:0000259" key="12">
    <source>
        <dbReference type="PROSITE" id="PS50835"/>
    </source>
</evidence>
<evidence type="ECO:0000256" key="2">
    <source>
        <dbReference type="ARBA" id="ARBA00022692"/>
    </source>
</evidence>
<evidence type="ECO:0000313" key="13">
    <source>
        <dbReference type="EMBL" id="KAL0994693.1"/>
    </source>
</evidence>
<dbReference type="PANTHER" id="PTHR46608:SF3">
    <property type="entry name" value="T-CELL IMMUNOGLOBULIN AND MUCIN DOMAIN-CONTAINING PROTEIN 4"/>
    <property type="match status" value="1"/>
</dbReference>
<gene>
    <name evidence="13" type="ORF">UPYG_G00125880</name>
</gene>
<evidence type="ECO:0000256" key="3">
    <source>
        <dbReference type="ARBA" id="ARBA00022729"/>
    </source>
</evidence>
<evidence type="ECO:0000256" key="4">
    <source>
        <dbReference type="ARBA" id="ARBA00022989"/>
    </source>
</evidence>
<keyword evidence="14" id="KW-1185">Reference proteome</keyword>
<dbReference type="InterPro" id="IPR036179">
    <property type="entry name" value="Ig-like_dom_sf"/>
</dbReference>
<feature type="domain" description="Ig-like" evidence="12">
    <location>
        <begin position="26"/>
        <end position="127"/>
    </location>
</feature>
<evidence type="ECO:0000256" key="9">
    <source>
        <dbReference type="ARBA" id="ARBA00038203"/>
    </source>
</evidence>
<evidence type="ECO:0000256" key="7">
    <source>
        <dbReference type="ARBA" id="ARBA00023180"/>
    </source>
</evidence>
<evidence type="ECO:0000256" key="11">
    <source>
        <dbReference type="SAM" id="SignalP"/>
    </source>
</evidence>
<dbReference type="GO" id="GO:0016020">
    <property type="term" value="C:membrane"/>
    <property type="evidence" value="ECO:0007669"/>
    <property type="project" value="UniProtKB-SubCell"/>
</dbReference>
<dbReference type="InterPro" id="IPR007110">
    <property type="entry name" value="Ig-like_dom"/>
</dbReference>
<sequence length="260" mass="29272">MERFNIVGFWLLYLLSVTECEVIGIEGQNITLPCKYDAKTSGQQHVCWGRGEIPSSGGCSSEVISTDGVKITMKVSSRYQLIGDLMNGDVSLTIVNITTTDSGLYGCRVQYPGWFNDEKHRVELTINKAPVPPTSRAPVNVTVTPQTRNHTEDHVTKNSTQYSKKTLYAKSEWPEQKRDQDWLAMLLSVLIILTGLLVVLVFVLRNKWKRIAMALNITQPSVGTVGYRSSESRSGLHTREMAIENIYQIDHNETQEYECP</sequence>
<dbReference type="InterPro" id="IPR003599">
    <property type="entry name" value="Ig_sub"/>
</dbReference>
<dbReference type="FunFam" id="2.60.40.10:FF:000774">
    <property type="entry name" value="Hepatitis A virus cellular receptor 1"/>
    <property type="match status" value="1"/>
</dbReference>
<keyword evidence="8" id="KW-0393">Immunoglobulin domain</keyword>
<dbReference type="InterPro" id="IPR013783">
    <property type="entry name" value="Ig-like_fold"/>
</dbReference>
<keyword evidence="7" id="KW-0325">Glycoprotein</keyword>
<feature type="signal peptide" evidence="11">
    <location>
        <begin position="1"/>
        <end position="20"/>
    </location>
</feature>
<dbReference type="SMART" id="SM00409">
    <property type="entry name" value="IG"/>
    <property type="match status" value="1"/>
</dbReference>
<dbReference type="PANTHER" id="PTHR46608">
    <property type="entry name" value="T-CELL IMMUNOGLOBULIN AND MUCIN DOMAIN-CONTAINING PROTEIN 4"/>
    <property type="match status" value="1"/>
</dbReference>
<keyword evidence="3 11" id="KW-0732">Signal</keyword>
<evidence type="ECO:0000256" key="6">
    <source>
        <dbReference type="ARBA" id="ARBA00023157"/>
    </source>
</evidence>
<comment type="subcellular location">
    <subcellularLocation>
        <location evidence="1">Membrane</location>
        <topology evidence="1">Single-pass type I membrane protein</topology>
    </subcellularLocation>
</comment>
<feature type="chain" id="PRO_5044784140" description="Ig-like domain-containing protein" evidence="11">
    <location>
        <begin position="21"/>
        <end position="260"/>
    </location>
</feature>
<dbReference type="Gene3D" id="2.60.40.10">
    <property type="entry name" value="Immunoglobulins"/>
    <property type="match status" value="1"/>
</dbReference>
<accession>A0ABD0X620</accession>
<dbReference type="InterPro" id="IPR013106">
    <property type="entry name" value="Ig_V-set"/>
</dbReference>
<dbReference type="SUPFAM" id="SSF48726">
    <property type="entry name" value="Immunoglobulin"/>
    <property type="match status" value="1"/>
</dbReference>
<dbReference type="EMBL" id="JAGEUA010000003">
    <property type="protein sequence ID" value="KAL0994693.1"/>
    <property type="molecule type" value="Genomic_DNA"/>
</dbReference>
<evidence type="ECO:0000256" key="8">
    <source>
        <dbReference type="ARBA" id="ARBA00023319"/>
    </source>
</evidence>
<dbReference type="Pfam" id="PF07686">
    <property type="entry name" value="V-set"/>
    <property type="match status" value="1"/>
</dbReference>
<reference evidence="13 14" key="1">
    <citation type="submission" date="2024-06" db="EMBL/GenBank/DDBJ databases">
        <authorList>
            <person name="Pan Q."/>
            <person name="Wen M."/>
            <person name="Jouanno E."/>
            <person name="Zahm M."/>
            <person name="Klopp C."/>
            <person name="Cabau C."/>
            <person name="Louis A."/>
            <person name="Berthelot C."/>
            <person name="Parey E."/>
            <person name="Roest Crollius H."/>
            <person name="Montfort J."/>
            <person name="Robinson-Rechavi M."/>
            <person name="Bouchez O."/>
            <person name="Lampietro C."/>
            <person name="Lopez Roques C."/>
            <person name="Donnadieu C."/>
            <person name="Postlethwait J."/>
            <person name="Bobe J."/>
            <person name="Verreycken H."/>
            <person name="Guiguen Y."/>
        </authorList>
    </citation>
    <scope>NUCLEOTIDE SEQUENCE [LARGE SCALE GENOMIC DNA]</scope>
    <source>
        <strain evidence="13">Up_M1</strain>
        <tissue evidence="13">Testis</tissue>
    </source>
</reference>
<keyword evidence="4 10" id="KW-1133">Transmembrane helix</keyword>
<protein>
    <recommendedName>
        <fullName evidence="12">Ig-like domain-containing protein</fullName>
    </recommendedName>
</protein>
<proteinExistence type="inferred from homology"/>
<feature type="transmembrane region" description="Helical" evidence="10">
    <location>
        <begin position="182"/>
        <end position="204"/>
    </location>
</feature>
<dbReference type="Proteomes" id="UP001557470">
    <property type="component" value="Unassembled WGS sequence"/>
</dbReference>
<evidence type="ECO:0000256" key="10">
    <source>
        <dbReference type="SAM" id="Phobius"/>
    </source>
</evidence>
<keyword evidence="6" id="KW-1015">Disulfide bond</keyword>
<keyword evidence="5 10" id="KW-0472">Membrane</keyword>
<dbReference type="PROSITE" id="PS50835">
    <property type="entry name" value="IG_LIKE"/>
    <property type="match status" value="1"/>
</dbReference>
<name>A0ABD0X620_UMBPY</name>
<comment type="caution">
    <text evidence="13">The sequence shown here is derived from an EMBL/GenBank/DDBJ whole genome shotgun (WGS) entry which is preliminary data.</text>
</comment>
<organism evidence="13 14">
    <name type="scientific">Umbra pygmaea</name>
    <name type="common">Eastern mudminnow</name>
    <dbReference type="NCBI Taxonomy" id="75934"/>
    <lineage>
        <taxon>Eukaryota</taxon>
        <taxon>Metazoa</taxon>
        <taxon>Chordata</taxon>
        <taxon>Craniata</taxon>
        <taxon>Vertebrata</taxon>
        <taxon>Euteleostomi</taxon>
        <taxon>Actinopterygii</taxon>
        <taxon>Neopterygii</taxon>
        <taxon>Teleostei</taxon>
        <taxon>Protacanthopterygii</taxon>
        <taxon>Esociformes</taxon>
        <taxon>Umbridae</taxon>
        <taxon>Umbra</taxon>
    </lineage>
</organism>
<evidence type="ECO:0000313" key="14">
    <source>
        <dbReference type="Proteomes" id="UP001557470"/>
    </source>
</evidence>
<evidence type="ECO:0000256" key="1">
    <source>
        <dbReference type="ARBA" id="ARBA00004479"/>
    </source>
</evidence>
<evidence type="ECO:0000256" key="5">
    <source>
        <dbReference type="ARBA" id="ARBA00023136"/>
    </source>
</evidence>
<comment type="similarity">
    <text evidence="9">Belongs to the immunoglobulin superfamily. TIM family.</text>
</comment>